<keyword evidence="4" id="KW-1185">Reference proteome</keyword>
<evidence type="ECO:0008006" key="5">
    <source>
        <dbReference type="Google" id="ProtNLM"/>
    </source>
</evidence>
<evidence type="ECO:0000313" key="3">
    <source>
        <dbReference type="EMBL" id="MCO6051018.1"/>
    </source>
</evidence>
<evidence type="ECO:0000313" key="4">
    <source>
        <dbReference type="Proteomes" id="UP001205906"/>
    </source>
</evidence>
<sequence>MAELVTAKPKQNRFLALIQPLRRDDLTIAALGICLGLICALFPWYIFFNQDKFGPPSVTLDSAGEMAGARGGVAGQGSTGAGFVLGDPRDPLAPGDLDLFATGSSAPAEDEEKKPEGQAKAPPPPLPPVIFRVVHVANGRAMIDDGSGLFVVGPGDQLPDNSFVARIAEEGGKGAVITSTKAVLRASE</sequence>
<dbReference type="Proteomes" id="UP001205906">
    <property type="component" value="Unassembled WGS sequence"/>
</dbReference>
<keyword evidence="2" id="KW-0472">Membrane</keyword>
<keyword evidence="2" id="KW-0812">Transmembrane</keyword>
<proteinExistence type="predicted"/>
<keyword evidence="2" id="KW-1133">Transmembrane helix</keyword>
<reference evidence="3 4" key="1">
    <citation type="submission" date="2022-06" db="EMBL/GenBank/DDBJ databases">
        <title>Mesorhizobium sp. strain RP14 Genome sequencing and assembly.</title>
        <authorList>
            <person name="Kim I."/>
        </authorList>
    </citation>
    <scope>NUCLEOTIDE SEQUENCE [LARGE SCALE GENOMIC DNA]</scope>
    <source>
        <strain evidence="4">RP14(2022)</strain>
    </source>
</reference>
<feature type="region of interest" description="Disordered" evidence="1">
    <location>
        <begin position="84"/>
        <end position="125"/>
    </location>
</feature>
<gene>
    <name evidence="3" type="ORF">NGM99_14640</name>
</gene>
<evidence type="ECO:0000256" key="1">
    <source>
        <dbReference type="SAM" id="MobiDB-lite"/>
    </source>
</evidence>
<accession>A0ABT1C845</accession>
<name>A0ABT1C845_9HYPH</name>
<evidence type="ECO:0000256" key="2">
    <source>
        <dbReference type="SAM" id="Phobius"/>
    </source>
</evidence>
<comment type="caution">
    <text evidence="3">The sequence shown here is derived from an EMBL/GenBank/DDBJ whole genome shotgun (WGS) entry which is preliminary data.</text>
</comment>
<organism evidence="3 4">
    <name type="scientific">Mesorhizobium liriopis</name>
    <dbReference type="NCBI Taxonomy" id="2953882"/>
    <lineage>
        <taxon>Bacteria</taxon>
        <taxon>Pseudomonadati</taxon>
        <taxon>Pseudomonadota</taxon>
        <taxon>Alphaproteobacteria</taxon>
        <taxon>Hyphomicrobiales</taxon>
        <taxon>Phyllobacteriaceae</taxon>
        <taxon>Mesorhizobium</taxon>
    </lineage>
</organism>
<feature type="transmembrane region" description="Helical" evidence="2">
    <location>
        <begin position="26"/>
        <end position="47"/>
    </location>
</feature>
<dbReference type="RefSeq" id="WP_252820191.1">
    <property type="nucleotide sequence ID" value="NZ_JAMXQS010000007.1"/>
</dbReference>
<protein>
    <recommendedName>
        <fullName evidence="5">Type II secretion system protein GspC N-terminal domain-containing protein</fullName>
    </recommendedName>
</protein>
<dbReference type="EMBL" id="JAMXQS010000007">
    <property type="protein sequence ID" value="MCO6051018.1"/>
    <property type="molecule type" value="Genomic_DNA"/>
</dbReference>